<organism evidence="3 4">
    <name type="scientific">Prorocentrum cordatum</name>
    <dbReference type="NCBI Taxonomy" id="2364126"/>
    <lineage>
        <taxon>Eukaryota</taxon>
        <taxon>Sar</taxon>
        <taxon>Alveolata</taxon>
        <taxon>Dinophyceae</taxon>
        <taxon>Prorocentrales</taxon>
        <taxon>Prorocentraceae</taxon>
        <taxon>Prorocentrum</taxon>
    </lineage>
</organism>
<dbReference type="Proteomes" id="UP001189429">
    <property type="component" value="Unassembled WGS sequence"/>
</dbReference>
<evidence type="ECO:0000256" key="1">
    <source>
        <dbReference type="SAM" id="MobiDB-lite"/>
    </source>
</evidence>
<dbReference type="EMBL" id="CAUYUJ010018064">
    <property type="protein sequence ID" value="CAK0880388.1"/>
    <property type="molecule type" value="Genomic_DNA"/>
</dbReference>
<evidence type="ECO:0000313" key="3">
    <source>
        <dbReference type="EMBL" id="CAK0880388.1"/>
    </source>
</evidence>
<feature type="compositionally biased region" description="Low complexity" evidence="1">
    <location>
        <begin position="93"/>
        <end position="107"/>
    </location>
</feature>
<accession>A0ABN9W2V2</accession>
<keyword evidence="2" id="KW-0732">Signal</keyword>
<feature type="region of interest" description="Disordered" evidence="1">
    <location>
        <begin position="227"/>
        <end position="246"/>
    </location>
</feature>
<proteinExistence type="predicted"/>
<keyword evidence="4" id="KW-1185">Reference proteome</keyword>
<sequence>MAPPLAWRLAAAAAVALQGLTQGLSVDLAAADRLRGRLEAVDADKLDQVAELAVALSGRAPALDEALVMRRWLDEAIRASVGLEEESPRRRTSSPAASSSRAPRASSVHGAPRPRPPSQAGRRGGAGTRLGTSDMAGAPPPLPAGAEDPGLDRKFAKWLPGAIAIETATEEESNNLYEELLNITDEAEARELSPEQAAKELKSIQAIWDKYELGNENTTAVSIRRWRSSPRPATRGSRTRATACTP</sequence>
<reference evidence="3" key="1">
    <citation type="submission" date="2023-10" db="EMBL/GenBank/DDBJ databases">
        <authorList>
            <person name="Chen Y."/>
            <person name="Shah S."/>
            <person name="Dougan E. K."/>
            <person name="Thang M."/>
            <person name="Chan C."/>
        </authorList>
    </citation>
    <scope>NUCLEOTIDE SEQUENCE [LARGE SCALE GENOMIC DNA]</scope>
</reference>
<evidence type="ECO:0000256" key="2">
    <source>
        <dbReference type="SAM" id="SignalP"/>
    </source>
</evidence>
<gene>
    <name evidence="3" type="ORF">PCOR1329_LOCUS63544</name>
</gene>
<comment type="caution">
    <text evidence="3">The sequence shown here is derived from an EMBL/GenBank/DDBJ whole genome shotgun (WGS) entry which is preliminary data.</text>
</comment>
<evidence type="ECO:0000313" key="4">
    <source>
        <dbReference type="Proteomes" id="UP001189429"/>
    </source>
</evidence>
<feature type="region of interest" description="Disordered" evidence="1">
    <location>
        <begin position="82"/>
        <end position="149"/>
    </location>
</feature>
<feature type="signal peptide" evidence="2">
    <location>
        <begin position="1"/>
        <end position="23"/>
    </location>
</feature>
<name>A0ABN9W2V2_9DINO</name>
<protein>
    <submittedName>
        <fullName evidence="3">Uncharacterized protein</fullName>
    </submittedName>
</protein>
<feature type="chain" id="PRO_5047401390" evidence="2">
    <location>
        <begin position="24"/>
        <end position="246"/>
    </location>
</feature>